<dbReference type="KEGG" id="sna:Snas_6356"/>
<dbReference type="PROSITE" id="PS50850">
    <property type="entry name" value="MFS"/>
    <property type="match status" value="1"/>
</dbReference>
<dbReference type="PANTHER" id="PTHR42718:SF42">
    <property type="entry name" value="EXPORT PROTEIN"/>
    <property type="match status" value="1"/>
</dbReference>
<keyword evidence="10" id="KW-1185">Reference proteome</keyword>
<dbReference type="PANTHER" id="PTHR42718">
    <property type="entry name" value="MAJOR FACILITATOR SUPERFAMILY MULTIDRUG TRANSPORTER MFSC"/>
    <property type="match status" value="1"/>
</dbReference>
<dbReference type="InterPro" id="IPR004638">
    <property type="entry name" value="EmrB-like"/>
</dbReference>
<evidence type="ECO:0000313" key="9">
    <source>
        <dbReference type="EMBL" id="ADD45972.1"/>
    </source>
</evidence>
<organism evidence="9 10">
    <name type="scientific">Stackebrandtia nassauensis (strain DSM 44728 / CIP 108903 / NRRL B-16338 / NBRC 102104 / LLR-40K-21)</name>
    <dbReference type="NCBI Taxonomy" id="446470"/>
    <lineage>
        <taxon>Bacteria</taxon>
        <taxon>Bacillati</taxon>
        <taxon>Actinomycetota</taxon>
        <taxon>Actinomycetes</taxon>
        <taxon>Glycomycetales</taxon>
        <taxon>Glycomycetaceae</taxon>
        <taxon>Stackebrandtia</taxon>
    </lineage>
</organism>
<evidence type="ECO:0000256" key="5">
    <source>
        <dbReference type="ARBA" id="ARBA00022989"/>
    </source>
</evidence>
<evidence type="ECO:0000256" key="2">
    <source>
        <dbReference type="ARBA" id="ARBA00022448"/>
    </source>
</evidence>
<feature type="transmembrane region" description="Helical" evidence="7">
    <location>
        <begin position="364"/>
        <end position="389"/>
    </location>
</feature>
<evidence type="ECO:0000256" key="1">
    <source>
        <dbReference type="ARBA" id="ARBA00004651"/>
    </source>
</evidence>
<feature type="transmembrane region" description="Helical" evidence="7">
    <location>
        <begin position="434"/>
        <end position="458"/>
    </location>
</feature>
<feature type="transmembrane region" description="Helical" evidence="7">
    <location>
        <begin position="229"/>
        <end position="248"/>
    </location>
</feature>
<feature type="transmembrane region" description="Helical" evidence="7">
    <location>
        <begin position="269"/>
        <end position="292"/>
    </location>
</feature>
<feature type="transmembrane region" description="Helical" evidence="7">
    <location>
        <begin position="108"/>
        <end position="129"/>
    </location>
</feature>
<feature type="transmembrane region" description="Helical" evidence="7">
    <location>
        <begin position="401"/>
        <end position="422"/>
    </location>
</feature>
<evidence type="ECO:0000256" key="7">
    <source>
        <dbReference type="SAM" id="Phobius"/>
    </source>
</evidence>
<dbReference type="GO" id="GO:0005886">
    <property type="term" value="C:plasma membrane"/>
    <property type="evidence" value="ECO:0007669"/>
    <property type="project" value="UniProtKB-SubCell"/>
</dbReference>
<keyword evidence="3" id="KW-1003">Cell membrane</keyword>
<feature type="transmembrane region" description="Helical" evidence="7">
    <location>
        <begin position="169"/>
        <end position="191"/>
    </location>
</feature>
<dbReference type="eggNOG" id="COG0477">
    <property type="taxonomic scope" value="Bacteria"/>
</dbReference>
<dbReference type="HOGENOM" id="CLU_000960_28_2_11"/>
<name>D3Q487_STANL</name>
<dbReference type="OrthoDB" id="7375466at2"/>
<dbReference type="SUPFAM" id="SSF103473">
    <property type="entry name" value="MFS general substrate transporter"/>
    <property type="match status" value="1"/>
</dbReference>
<dbReference type="InterPro" id="IPR011701">
    <property type="entry name" value="MFS"/>
</dbReference>
<dbReference type="NCBIfam" id="TIGR00711">
    <property type="entry name" value="efflux_EmrB"/>
    <property type="match status" value="1"/>
</dbReference>
<feature type="transmembrane region" description="Helical" evidence="7">
    <location>
        <begin position="55"/>
        <end position="74"/>
    </location>
</feature>
<feature type="transmembrane region" description="Helical" evidence="7">
    <location>
        <begin position="141"/>
        <end position="163"/>
    </location>
</feature>
<dbReference type="Gene3D" id="1.20.1250.20">
    <property type="entry name" value="MFS general substrate transporter like domains"/>
    <property type="match status" value="1"/>
</dbReference>
<dbReference type="InterPro" id="IPR036259">
    <property type="entry name" value="MFS_trans_sf"/>
</dbReference>
<feature type="transmembrane region" description="Helical" evidence="7">
    <location>
        <begin position="12"/>
        <end position="35"/>
    </location>
</feature>
<evidence type="ECO:0000313" key="10">
    <source>
        <dbReference type="Proteomes" id="UP000000844"/>
    </source>
</evidence>
<dbReference type="CDD" id="cd17321">
    <property type="entry name" value="MFS_MMR_MDR_like"/>
    <property type="match status" value="1"/>
</dbReference>
<dbReference type="Pfam" id="PF07690">
    <property type="entry name" value="MFS_1"/>
    <property type="match status" value="1"/>
</dbReference>
<dbReference type="STRING" id="446470.Snas_6356"/>
<dbReference type="PRINTS" id="PR01036">
    <property type="entry name" value="TCRTETB"/>
</dbReference>
<accession>D3Q487</accession>
<comment type="subcellular location">
    <subcellularLocation>
        <location evidence="1">Cell membrane</location>
        <topology evidence="1">Multi-pass membrane protein</topology>
    </subcellularLocation>
</comment>
<dbReference type="InterPro" id="IPR020846">
    <property type="entry name" value="MFS_dom"/>
</dbReference>
<evidence type="ECO:0000256" key="3">
    <source>
        <dbReference type="ARBA" id="ARBA00022475"/>
    </source>
</evidence>
<gene>
    <name evidence="9" type="ordered locus">Snas_6356</name>
</gene>
<feature type="transmembrane region" description="Helical" evidence="7">
    <location>
        <begin position="298"/>
        <end position="320"/>
    </location>
</feature>
<feature type="transmembrane region" description="Helical" evidence="7">
    <location>
        <begin position="83"/>
        <end position="102"/>
    </location>
</feature>
<protein>
    <submittedName>
        <fullName evidence="9">Drug resistance transporter, EmrB/QacA subfamily</fullName>
    </submittedName>
</protein>
<keyword evidence="5 7" id="KW-1133">Transmembrane helix</keyword>
<evidence type="ECO:0000256" key="6">
    <source>
        <dbReference type="ARBA" id="ARBA00023136"/>
    </source>
</evidence>
<dbReference type="GO" id="GO:0022857">
    <property type="term" value="F:transmembrane transporter activity"/>
    <property type="evidence" value="ECO:0007669"/>
    <property type="project" value="InterPro"/>
</dbReference>
<feature type="transmembrane region" description="Helical" evidence="7">
    <location>
        <begin position="203"/>
        <end position="223"/>
    </location>
</feature>
<dbReference type="AlphaFoldDB" id="D3Q487"/>
<feature type="domain" description="Major facilitator superfamily (MFS) profile" evidence="8">
    <location>
        <begin position="17"/>
        <end position="461"/>
    </location>
</feature>
<keyword evidence="6 7" id="KW-0472">Membrane</keyword>
<feature type="transmembrane region" description="Helical" evidence="7">
    <location>
        <begin position="332"/>
        <end position="352"/>
    </location>
</feature>
<dbReference type="EMBL" id="CP001778">
    <property type="protein sequence ID" value="ADD45972.1"/>
    <property type="molecule type" value="Genomic_DNA"/>
</dbReference>
<sequence length="492" mass="49678">MAEESQAALATPAGRGIVLAAVLGSSVALLDGTVVNVALPHIGGDLGSGMDGLQWIVNGYTLMLAALVLTGGALGDRFGRRRLFLVGVIWFGVASALCGFAPNIGTLIVARIAQGIGAGLLTPGSLAIIQASIRKSDRAKAIGAWSGLGGVAAAAGPFLGGWLVDAFSWPWIFFLNIPLVIVSVLATLKWVPETRDETATGRFDITGNVLGALFLGGVTFALVQSGDPGPAIVAGVVGVACGIAFVIVERRSASPVLPPTMFASRQFTAINAVTFCVYAGLGGVLFFLVMQLQVVSGYSALEAGITMLPFTMLMLVFSARAGALGERLGPRLPLAVGSALSAIGILLLLGVGPDAPYLTRVLPGVLVLSVGMTITVAPLTAGVLAAADAAHAGVASGINNAVARAASLLAVAALPMAAGITGDSYEDPTAFAPGYRIAVVICAGLVLVGAVIAALLVSGREPEPEAPRPVCRTQCPYAAPQLEPDAEAATPS</sequence>
<evidence type="ECO:0000256" key="4">
    <source>
        <dbReference type="ARBA" id="ARBA00022692"/>
    </source>
</evidence>
<dbReference type="Gene3D" id="1.20.1720.10">
    <property type="entry name" value="Multidrug resistance protein D"/>
    <property type="match status" value="1"/>
</dbReference>
<dbReference type="RefSeq" id="WP_013021543.1">
    <property type="nucleotide sequence ID" value="NC_013947.1"/>
</dbReference>
<keyword evidence="2" id="KW-0813">Transport</keyword>
<evidence type="ECO:0000259" key="8">
    <source>
        <dbReference type="PROSITE" id="PS50850"/>
    </source>
</evidence>
<reference evidence="9 10" key="1">
    <citation type="journal article" date="2009" name="Stand. Genomic Sci.">
        <title>Complete genome sequence of Stackebrandtia nassauensis type strain (LLR-40K-21).</title>
        <authorList>
            <person name="Munk C."/>
            <person name="Lapidus A."/>
            <person name="Copeland A."/>
            <person name="Jando M."/>
            <person name="Mayilraj S."/>
            <person name="Glavina Del Rio T."/>
            <person name="Nolan M."/>
            <person name="Chen F."/>
            <person name="Lucas S."/>
            <person name="Tice H."/>
            <person name="Cheng J.F."/>
            <person name="Han C."/>
            <person name="Detter J.C."/>
            <person name="Bruce D."/>
            <person name="Goodwin L."/>
            <person name="Chain P."/>
            <person name="Pitluck S."/>
            <person name="Goker M."/>
            <person name="Ovchinikova G."/>
            <person name="Pati A."/>
            <person name="Ivanova N."/>
            <person name="Mavromatis K."/>
            <person name="Chen A."/>
            <person name="Palaniappan K."/>
            <person name="Land M."/>
            <person name="Hauser L."/>
            <person name="Chang Y.J."/>
            <person name="Jeffries C.D."/>
            <person name="Bristow J."/>
            <person name="Eisen J.A."/>
            <person name="Markowitz V."/>
            <person name="Hugenholtz P."/>
            <person name="Kyrpides N.C."/>
            <person name="Klenk H.P."/>
        </authorList>
    </citation>
    <scope>NUCLEOTIDE SEQUENCE [LARGE SCALE GENOMIC DNA]</scope>
    <source>
        <strain evidence="10">DSM 44728 / CIP 108903 / NRRL B-16338 / NBRC 102104 / LLR-40K-21</strain>
    </source>
</reference>
<dbReference type="Proteomes" id="UP000000844">
    <property type="component" value="Chromosome"/>
</dbReference>
<keyword evidence="4 7" id="KW-0812">Transmembrane</keyword>
<proteinExistence type="predicted"/>